<dbReference type="EMBL" id="CP095073">
    <property type="protein sequence ID" value="UOQ43399.1"/>
    <property type="molecule type" value="Genomic_DNA"/>
</dbReference>
<dbReference type="Gene3D" id="3.40.630.30">
    <property type="match status" value="1"/>
</dbReference>
<keyword evidence="3" id="KW-1185">Reference proteome</keyword>
<dbReference type="RefSeq" id="WP_244708758.1">
    <property type="nucleotide sequence ID" value="NZ_CP095073.1"/>
</dbReference>
<dbReference type="InterPro" id="IPR016181">
    <property type="entry name" value="Acyl_CoA_acyltransferase"/>
</dbReference>
<dbReference type="Proteomes" id="UP000831787">
    <property type="component" value="Chromosome"/>
</dbReference>
<feature type="domain" description="N-acetyltransferase" evidence="1">
    <location>
        <begin position="14"/>
        <end position="149"/>
    </location>
</feature>
<protein>
    <submittedName>
        <fullName evidence="2">N-acetyltransferase</fullName>
    </submittedName>
</protein>
<name>A0ABY4EGX4_9BACI</name>
<proteinExistence type="predicted"/>
<gene>
    <name evidence="2" type="ORF">MUN89_15935</name>
</gene>
<dbReference type="SUPFAM" id="SSF55729">
    <property type="entry name" value="Acyl-CoA N-acyltransferases (Nat)"/>
    <property type="match status" value="1"/>
</dbReference>
<evidence type="ECO:0000313" key="3">
    <source>
        <dbReference type="Proteomes" id="UP000831787"/>
    </source>
</evidence>
<dbReference type="PROSITE" id="PS51186">
    <property type="entry name" value="GNAT"/>
    <property type="match status" value="1"/>
</dbReference>
<reference evidence="2 3" key="1">
    <citation type="submission" date="2022-04" db="EMBL/GenBank/DDBJ databases">
        <title>Halobacillus sp. isolated from saltern.</title>
        <authorList>
            <person name="Won M."/>
            <person name="Lee C.-M."/>
            <person name="Woen H.-Y."/>
            <person name="Kwon S.-W."/>
        </authorList>
    </citation>
    <scope>NUCLEOTIDE SEQUENCE [LARGE SCALE GENOMIC DNA]</scope>
    <source>
        <strain evidence="2 3">SSBR10-3</strain>
    </source>
</reference>
<organism evidence="2 3">
    <name type="scientific">Halobacillus salinarum</name>
    <dbReference type="NCBI Taxonomy" id="2932257"/>
    <lineage>
        <taxon>Bacteria</taxon>
        <taxon>Bacillati</taxon>
        <taxon>Bacillota</taxon>
        <taxon>Bacilli</taxon>
        <taxon>Bacillales</taxon>
        <taxon>Bacillaceae</taxon>
        <taxon>Halobacillus</taxon>
    </lineage>
</organism>
<sequence length="350" mass="41095">MEDYYLKYDYFKNINLEDSFFDSLKGDYEGFEDWFQRKENKKAYFYEDEKGIQAFLYLKEENEELSDVEPVMPQKKRIKIGTLKINSHGTKLGERLVKKALDYASKKNIFELYVTVFPKHAPLIKLLEKYGFEQAGNKNGELVLIKNLQKIVGDVFKDYPLVKTEGNSLYLLSIFPKFHTLLFPDSILDNETYDVLNDVSFTNSIRKIYISYAPLSKEIKPGDVILIYRTKDKKEKAPAEYRSVATSLCVVSDIKKKSDFKSYQEFEEYCLKYSVFDEKDLPGLFKKNNMVVIDMTYNLALEKRVIRRDLIEECGIDRNRNQRWSILKLNREQLDNVIELGGINESFVIN</sequence>
<evidence type="ECO:0000259" key="1">
    <source>
        <dbReference type="PROSITE" id="PS51186"/>
    </source>
</evidence>
<dbReference type="InterPro" id="IPR000182">
    <property type="entry name" value="GNAT_dom"/>
</dbReference>
<accession>A0ABY4EGX4</accession>
<dbReference type="Pfam" id="PF00583">
    <property type="entry name" value="Acetyltransf_1"/>
    <property type="match status" value="1"/>
</dbReference>
<evidence type="ECO:0000313" key="2">
    <source>
        <dbReference type="EMBL" id="UOQ43399.1"/>
    </source>
</evidence>